<name>A0A451EQJ1_9GAMM</name>
<evidence type="ECO:0000313" key="9">
    <source>
        <dbReference type="EMBL" id="AZS52111.1"/>
    </source>
</evidence>
<protein>
    <submittedName>
        <fullName evidence="9">Glycosyltransferase</fullName>
    </submittedName>
</protein>
<keyword evidence="5 7" id="KW-1133">Transmembrane helix</keyword>
<keyword evidence="3 9" id="KW-0808">Transferase</keyword>
<evidence type="ECO:0000256" key="7">
    <source>
        <dbReference type="SAM" id="Phobius"/>
    </source>
</evidence>
<dbReference type="Pfam" id="PF00535">
    <property type="entry name" value="Glycos_transf_2"/>
    <property type="match status" value="1"/>
</dbReference>
<dbReference type="PANTHER" id="PTHR48090">
    <property type="entry name" value="UNDECAPRENYL-PHOSPHATE 4-DEOXY-4-FORMAMIDO-L-ARABINOSE TRANSFERASE-RELATED"/>
    <property type="match status" value="1"/>
</dbReference>
<dbReference type="AlphaFoldDB" id="A0A451EQJ1"/>
<feature type="transmembrane region" description="Helical" evidence="7">
    <location>
        <begin position="238"/>
        <end position="259"/>
    </location>
</feature>
<keyword evidence="10" id="KW-1185">Reference proteome</keyword>
<evidence type="ECO:0000256" key="3">
    <source>
        <dbReference type="ARBA" id="ARBA00022679"/>
    </source>
</evidence>
<keyword evidence="6 7" id="KW-0472">Membrane</keyword>
<accession>A0A451EQJ1</accession>
<keyword evidence="4 7" id="KW-0812">Transmembrane</keyword>
<dbReference type="SUPFAM" id="SSF53448">
    <property type="entry name" value="Nucleotide-diphospho-sugar transferases"/>
    <property type="match status" value="1"/>
</dbReference>
<evidence type="ECO:0000259" key="8">
    <source>
        <dbReference type="Pfam" id="PF00535"/>
    </source>
</evidence>
<comment type="subcellular location">
    <subcellularLocation>
        <location evidence="1">Membrane</location>
        <topology evidence="1">Multi-pass membrane protein</topology>
    </subcellularLocation>
</comment>
<sequence>MNTEPQTLAIVVPCYNEREVFPISLEKLSSILKHLIVSKKISESSYILFVDDGSQDNTWSLIVEAGTFNLNIRGLKLAHNKGHQIALIAGITNADADMVVTIDADLQDDPFVIEQMVDKYLIGYDIVYGVRNSRETDNFWKRTMAESFYKLMAKLGVEQIHNHADFRLLSRRARESLLQYQEENVYLRGLVPMLGFRTIEVYYERHERAAGVTKYPFKKSLALAIEGITSLSVKPLRLITILGLFVFLLSVVAIIYTIIEKILGNTIQGWSSIIVIISFFGGIQIMALGVIGEYIGKIYNEVKKRPKFFIDETSNIKEK</sequence>
<dbReference type="InterPro" id="IPR050256">
    <property type="entry name" value="Glycosyltransferase_2"/>
</dbReference>
<gene>
    <name evidence="9" type="ORF">DM558_15610</name>
</gene>
<dbReference type="InterPro" id="IPR029044">
    <property type="entry name" value="Nucleotide-diphossugar_trans"/>
</dbReference>
<evidence type="ECO:0000313" key="10">
    <source>
        <dbReference type="Proteomes" id="UP000273143"/>
    </source>
</evidence>
<dbReference type="PANTHER" id="PTHR48090:SF1">
    <property type="entry name" value="PROPHAGE BACTOPRENOL GLUCOSYL TRANSFERASE HOMOLOG"/>
    <property type="match status" value="1"/>
</dbReference>
<dbReference type="KEGG" id="emo:DM558_15610"/>
<feature type="transmembrane region" description="Helical" evidence="7">
    <location>
        <begin position="271"/>
        <end position="295"/>
    </location>
</feature>
<feature type="domain" description="Glycosyltransferase 2-like" evidence="8">
    <location>
        <begin position="10"/>
        <end position="175"/>
    </location>
</feature>
<dbReference type="CDD" id="cd04187">
    <property type="entry name" value="DPM1_like_bac"/>
    <property type="match status" value="1"/>
</dbReference>
<dbReference type="EMBL" id="CP029822">
    <property type="protein sequence ID" value="AZS52111.1"/>
    <property type="molecule type" value="Genomic_DNA"/>
</dbReference>
<proteinExistence type="predicted"/>
<reference evidence="10" key="1">
    <citation type="submission" date="2018-06" db="EMBL/GenBank/DDBJ databases">
        <title>Complete genome of Pseudomonas insecticola strain QZS01.</title>
        <authorList>
            <person name="Wang J."/>
            <person name="Su Q."/>
        </authorList>
    </citation>
    <scope>NUCLEOTIDE SEQUENCE [LARGE SCALE GENOMIC DNA]</scope>
    <source>
        <strain evidence="10">QZS01</strain>
    </source>
</reference>
<dbReference type="InterPro" id="IPR001173">
    <property type="entry name" value="Glyco_trans_2-like"/>
</dbReference>
<keyword evidence="2" id="KW-0328">Glycosyltransferase</keyword>
<dbReference type="Gene3D" id="3.90.550.10">
    <property type="entry name" value="Spore Coat Polysaccharide Biosynthesis Protein SpsA, Chain A"/>
    <property type="match status" value="1"/>
</dbReference>
<evidence type="ECO:0000256" key="4">
    <source>
        <dbReference type="ARBA" id="ARBA00022692"/>
    </source>
</evidence>
<evidence type="ECO:0000256" key="2">
    <source>
        <dbReference type="ARBA" id="ARBA00022676"/>
    </source>
</evidence>
<evidence type="ECO:0000256" key="1">
    <source>
        <dbReference type="ARBA" id="ARBA00004141"/>
    </source>
</evidence>
<dbReference type="GO" id="GO:0005886">
    <property type="term" value="C:plasma membrane"/>
    <property type="evidence" value="ECO:0007669"/>
    <property type="project" value="TreeGrafter"/>
</dbReference>
<evidence type="ECO:0000256" key="5">
    <source>
        <dbReference type="ARBA" id="ARBA00022989"/>
    </source>
</evidence>
<organism evidence="9 10">
    <name type="scientific">Entomomonas moraniae</name>
    <dbReference type="NCBI Taxonomy" id="2213226"/>
    <lineage>
        <taxon>Bacteria</taxon>
        <taxon>Pseudomonadati</taxon>
        <taxon>Pseudomonadota</taxon>
        <taxon>Gammaproteobacteria</taxon>
        <taxon>Pseudomonadales</taxon>
        <taxon>Pseudomonadaceae</taxon>
        <taxon>Entomomonas</taxon>
    </lineage>
</organism>
<dbReference type="GO" id="GO:0016757">
    <property type="term" value="F:glycosyltransferase activity"/>
    <property type="evidence" value="ECO:0007669"/>
    <property type="project" value="UniProtKB-KW"/>
</dbReference>
<evidence type="ECO:0000256" key="6">
    <source>
        <dbReference type="ARBA" id="ARBA00023136"/>
    </source>
</evidence>
<dbReference type="RefSeq" id="WP_127164755.1">
    <property type="nucleotide sequence ID" value="NZ_CP029822.1"/>
</dbReference>
<dbReference type="Proteomes" id="UP000273143">
    <property type="component" value="Chromosome"/>
</dbReference>